<organism evidence="3 4">
    <name type="scientific">Nocardia puris</name>
    <dbReference type="NCBI Taxonomy" id="208602"/>
    <lineage>
        <taxon>Bacteria</taxon>
        <taxon>Bacillati</taxon>
        <taxon>Actinomycetota</taxon>
        <taxon>Actinomycetes</taxon>
        <taxon>Mycobacteriales</taxon>
        <taxon>Nocardiaceae</taxon>
        <taxon>Nocardia</taxon>
    </lineage>
</organism>
<evidence type="ECO:0000313" key="3">
    <source>
        <dbReference type="EMBL" id="RBO86595.1"/>
    </source>
</evidence>
<accession>A0A366D9H5</accession>
<name>A0A366D9H5_9NOCA</name>
<keyword evidence="1" id="KW-0732">Signal</keyword>
<gene>
    <name evidence="3" type="ORF">DFR74_113138</name>
</gene>
<dbReference type="Proteomes" id="UP000252586">
    <property type="component" value="Unassembled WGS sequence"/>
</dbReference>
<dbReference type="InterPro" id="IPR029058">
    <property type="entry name" value="AB_hydrolase_fold"/>
</dbReference>
<feature type="signal peptide" evidence="1">
    <location>
        <begin position="1"/>
        <end position="24"/>
    </location>
</feature>
<proteinExistence type="predicted"/>
<dbReference type="STRING" id="1210090.GCA_001613185_02819"/>
<keyword evidence="3" id="KW-0378">Hydrolase</keyword>
<dbReference type="GO" id="GO:0016298">
    <property type="term" value="F:lipase activity"/>
    <property type="evidence" value="ECO:0007669"/>
    <property type="project" value="TreeGrafter"/>
</dbReference>
<protein>
    <submittedName>
        <fullName evidence="3">Triacylglycerol esterase/lipase EstA (Alpha/beta hydrolase family)</fullName>
    </submittedName>
</protein>
<reference evidence="3 4" key="1">
    <citation type="submission" date="2018-06" db="EMBL/GenBank/DDBJ databases">
        <title>Genomic Encyclopedia of Type Strains, Phase IV (KMG-IV): sequencing the most valuable type-strain genomes for metagenomic binning, comparative biology and taxonomic classification.</title>
        <authorList>
            <person name="Goeker M."/>
        </authorList>
    </citation>
    <scope>NUCLEOTIDE SEQUENCE [LARGE SCALE GENOMIC DNA]</scope>
    <source>
        <strain evidence="3 4">DSM 44599</strain>
    </source>
</reference>
<dbReference type="EMBL" id="QNRE01000013">
    <property type="protein sequence ID" value="RBO86595.1"/>
    <property type="molecule type" value="Genomic_DNA"/>
</dbReference>
<evidence type="ECO:0000256" key="1">
    <source>
        <dbReference type="SAM" id="SignalP"/>
    </source>
</evidence>
<keyword evidence="4" id="KW-1185">Reference proteome</keyword>
<evidence type="ECO:0000313" key="4">
    <source>
        <dbReference type="Proteomes" id="UP000252586"/>
    </source>
</evidence>
<dbReference type="Pfam" id="PF00561">
    <property type="entry name" value="Abhydrolase_1"/>
    <property type="match status" value="1"/>
</dbReference>
<dbReference type="InterPro" id="IPR000073">
    <property type="entry name" value="AB_hydrolase_1"/>
</dbReference>
<feature type="chain" id="PRO_5039721049" evidence="1">
    <location>
        <begin position="25"/>
        <end position="390"/>
    </location>
</feature>
<dbReference type="PANTHER" id="PTHR32015">
    <property type="entry name" value="FASTING INDUCED LIPASE"/>
    <property type="match status" value="1"/>
</dbReference>
<dbReference type="InterPro" id="IPR002918">
    <property type="entry name" value="Lipase_EstA/Esterase_EstB"/>
</dbReference>
<dbReference type="RefSeq" id="WP_067508678.1">
    <property type="nucleotide sequence ID" value="NZ_CP107943.1"/>
</dbReference>
<dbReference type="PANTHER" id="PTHR32015:SF1">
    <property type="entry name" value="LIPASE"/>
    <property type="match status" value="1"/>
</dbReference>
<sequence>MFATTQRARRGLACAAMIAGLALPHGLGSGVAAGAPQADSEPALTAFADTLSAGLMPAADGRQPKAIVDTGSASGSASGSGWAKSTASAAVGEGPELTAALAAFAHGLLNPDAAPQGANRWDCKPTAQRPRPVVLLHGTWLNAFDTFSYMSPQLARAGYCVFAFNFGRSGLLEGGGLGTVLPGRYGVGPMEESSRQLAEFVERVRAATGAEQVDIVGHSQGGTVANRYLKLEGGAGKVGKLITFGATHHGTSLMGIATLGRVINNLGVNILGFYEPIVGISNIQQAHGSAFYAELNAGGDTVPGVEYTAVGSRYDEVTNPYDWTFLQAGPGATVHNITLQAGCEQDFSDHLTMMYSPRSVSIALNALDPATHPALDCAFNPWLVGGGGRL</sequence>
<comment type="caution">
    <text evidence="3">The sequence shown here is derived from an EMBL/GenBank/DDBJ whole genome shotgun (WGS) entry which is preliminary data.</text>
</comment>
<evidence type="ECO:0000259" key="2">
    <source>
        <dbReference type="Pfam" id="PF00561"/>
    </source>
</evidence>
<feature type="domain" description="AB hydrolase-1" evidence="2">
    <location>
        <begin position="132"/>
        <end position="249"/>
    </location>
</feature>
<dbReference type="AlphaFoldDB" id="A0A366D9H5"/>
<dbReference type="Gene3D" id="3.40.50.1820">
    <property type="entry name" value="alpha/beta hydrolase"/>
    <property type="match status" value="1"/>
</dbReference>
<dbReference type="SUPFAM" id="SSF53474">
    <property type="entry name" value="alpha/beta-Hydrolases"/>
    <property type="match status" value="1"/>
</dbReference>
<dbReference type="GO" id="GO:0016042">
    <property type="term" value="P:lipid catabolic process"/>
    <property type="evidence" value="ECO:0007669"/>
    <property type="project" value="InterPro"/>
</dbReference>